<accession>A0A0B7BYK4</accession>
<reference evidence="2" key="1">
    <citation type="submission" date="2014-12" db="EMBL/GenBank/DDBJ databases">
        <title>Insight into the proteome of Arion vulgaris.</title>
        <authorList>
            <person name="Aradska J."/>
            <person name="Bulat T."/>
            <person name="Smidak R."/>
            <person name="Sarate P."/>
            <person name="Gangsoo J."/>
            <person name="Sialana F."/>
            <person name="Bilban M."/>
            <person name="Lubec G."/>
        </authorList>
    </citation>
    <scope>NUCLEOTIDE SEQUENCE</scope>
    <source>
        <tissue evidence="2">Skin</tissue>
    </source>
</reference>
<dbReference type="EMBL" id="HACG01051131">
    <property type="protein sequence ID" value="CEK98002.1"/>
    <property type="molecule type" value="Transcribed_RNA"/>
</dbReference>
<evidence type="ECO:0000313" key="2">
    <source>
        <dbReference type="EMBL" id="CEK98002.1"/>
    </source>
</evidence>
<organism evidence="2">
    <name type="scientific">Arion vulgaris</name>
    <dbReference type="NCBI Taxonomy" id="1028688"/>
    <lineage>
        <taxon>Eukaryota</taxon>
        <taxon>Metazoa</taxon>
        <taxon>Spiralia</taxon>
        <taxon>Lophotrochozoa</taxon>
        <taxon>Mollusca</taxon>
        <taxon>Gastropoda</taxon>
        <taxon>Heterobranchia</taxon>
        <taxon>Euthyneura</taxon>
        <taxon>Panpulmonata</taxon>
        <taxon>Eupulmonata</taxon>
        <taxon>Stylommatophora</taxon>
        <taxon>Helicina</taxon>
        <taxon>Arionoidea</taxon>
        <taxon>Arionidae</taxon>
        <taxon>Arion</taxon>
    </lineage>
</organism>
<protein>
    <submittedName>
        <fullName evidence="2">Uncharacterized protein</fullName>
    </submittedName>
</protein>
<gene>
    <name evidence="2" type="primary">ORF217486</name>
</gene>
<sequence>MNESINSSIKPLIHDSTLKIMPGHAGVWRNERDDRSAGSPDCCGKQVSNGPD</sequence>
<dbReference type="AlphaFoldDB" id="A0A0B7BYK4"/>
<feature type="non-terminal residue" evidence="2">
    <location>
        <position position="52"/>
    </location>
</feature>
<proteinExistence type="predicted"/>
<evidence type="ECO:0000256" key="1">
    <source>
        <dbReference type="SAM" id="MobiDB-lite"/>
    </source>
</evidence>
<name>A0A0B7BYK4_9EUPU</name>
<feature type="region of interest" description="Disordered" evidence="1">
    <location>
        <begin position="24"/>
        <end position="52"/>
    </location>
</feature>